<proteinExistence type="predicted"/>
<keyword evidence="2" id="KW-1185">Reference proteome</keyword>
<dbReference type="KEGG" id="plal:FXN65_11095"/>
<name>A0A5J6QPA3_9GAMM</name>
<evidence type="ECO:0000313" key="1">
    <source>
        <dbReference type="EMBL" id="QEY62596.1"/>
    </source>
</evidence>
<organism evidence="1 2">
    <name type="scientific">Metapseudomonas lalkuanensis</name>
    <dbReference type="NCBI Taxonomy" id="2604832"/>
    <lineage>
        <taxon>Bacteria</taxon>
        <taxon>Pseudomonadati</taxon>
        <taxon>Pseudomonadota</taxon>
        <taxon>Gammaproteobacteria</taxon>
        <taxon>Pseudomonadales</taxon>
        <taxon>Pseudomonadaceae</taxon>
        <taxon>Metapseudomonas</taxon>
    </lineage>
</organism>
<sequence length="80" mass="8855">MKRDFPGHVAWSQAQMNGDHALAFVAVKPRSQDTELHFHLVYDGITFARHSEAVTAAERALSKILGFDARDAPVFSSPEC</sequence>
<dbReference type="RefSeq" id="WP_151133251.1">
    <property type="nucleotide sequence ID" value="NZ_CP043311.1"/>
</dbReference>
<protein>
    <submittedName>
        <fullName evidence="1">Uncharacterized protein</fullName>
    </submittedName>
</protein>
<dbReference type="Proteomes" id="UP000327179">
    <property type="component" value="Chromosome"/>
</dbReference>
<evidence type="ECO:0000313" key="2">
    <source>
        <dbReference type="Proteomes" id="UP000327179"/>
    </source>
</evidence>
<gene>
    <name evidence="1" type="ORF">FXN65_11095</name>
</gene>
<reference evidence="1 2" key="1">
    <citation type="submission" date="2019-08" db="EMBL/GenBank/DDBJ databases">
        <title>Whole-genome Sequencing of e-waste polymer degrading bacterium Pseudomonas sp. strain PE08.</title>
        <authorList>
            <person name="Kirdat K."/>
            <person name="Debbarma P."/>
            <person name="Narawade N."/>
            <person name="Suyal D."/>
            <person name="Thorat V."/>
            <person name="Shouche Y."/>
            <person name="Goel R."/>
            <person name="Yadav A."/>
        </authorList>
    </citation>
    <scope>NUCLEOTIDE SEQUENCE [LARGE SCALE GENOMIC DNA]</scope>
    <source>
        <strain evidence="1 2">PE08</strain>
    </source>
</reference>
<dbReference type="EMBL" id="CP043311">
    <property type="protein sequence ID" value="QEY62596.1"/>
    <property type="molecule type" value="Genomic_DNA"/>
</dbReference>
<dbReference type="AlphaFoldDB" id="A0A5J6QPA3"/>
<accession>A0A5J6QPA3</accession>